<reference evidence="2 3" key="1">
    <citation type="submission" date="2017-10" db="EMBL/GenBank/DDBJ databases">
        <title>Genomics of the genus Arcobacter.</title>
        <authorList>
            <person name="Perez-Cataluna A."/>
            <person name="Figueras M.J."/>
        </authorList>
    </citation>
    <scope>NUCLEOTIDE SEQUENCE [LARGE SCALE GENOMIC DNA]</scope>
    <source>
        <strain evidence="2 3">CECT 8441</strain>
    </source>
</reference>
<comment type="caution">
    <text evidence="2">The sequence shown here is derived from an EMBL/GenBank/DDBJ whole genome shotgun (WGS) entry which is preliminary data.</text>
</comment>
<dbReference type="Proteomes" id="UP000289758">
    <property type="component" value="Unassembled WGS sequence"/>
</dbReference>
<proteinExistence type="predicted"/>
<sequence length="369" mass="44315">MKYIFLDTNIFFKNWYLDSKDFEILKHYINTSDNELLVSRLVCEETNNKFNESFVELSHTIEKSITDINNLTKGEISISLENIHDYNISSILEKKFPLIYFDYTDVPHEKIISKIFKKEKPIKNSDIGYRDALIWLSFVNAIKHTKVGVDEYIFISKNHKDFFLKQGDTYSLHHDLQKDLDDENVSVYIDLKSFFDSHHISIPFKELKNDEFHKFQDQYTYLIEEMIDYQIEEYFSNIPYSEIRQAIKKKYSLDTYILSNMFNFRIEIIDGTEDPEIDRVQYLDDNDNMLVDYHLWIRNCMIYFEIPNFYCSFVEDTIYALFQDDKTNETTTYFFSPPDICLELEIFCDVNKEYVSSFEVIEMNLEKYC</sequence>
<feature type="domain" description="DUF4935" evidence="1">
    <location>
        <begin position="4"/>
        <end position="162"/>
    </location>
</feature>
<accession>A0A4Q1AZI3</accession>
<evidence type="ECO:0000313" key="3">
    <source>
        <dbReference type="Proteomes" id="UP000289758"/>
    </source>
</evidence>
<dbReference type="Pfam" id="PF16289">
    <property type="entry name" value="PIN_12"/>
    <property type="match status" value="1"/>
</dbReference>
<protein>
    <recommendedName>
        <fullName evidence="1">DUF4935 domain-containing protein</fullName>
    </recommendedName>
</protein>
<evidence type="ECO:0000259" key="1">
    <source>
        <dbReference type="Pfam" id="PF16289"/>
    </source>
</evidence>
<organism evidence="2 3">
    <name type="scientific">Halarcobacter ebronensis</name>
    <dbReference type="NCBI Taxonomy" id="1462615"/>
    <lineage>
        <taxon>Bacteria</taxon>
        <taxon>Pseudomonadati</taxon>
        <taxon>Campylobacterota</taxon>
        <taxon>Epsilonproteobacteria</taxon>
        <taxon>Campylobacterales</taxon>
        <taxon>Arcobacteraceae</taxon>
        <taxon>Halarcobacter</taxon>
    </lineage>
</organism>
<name>A0A4Q1AZI3_9BACT</name>
<dbReference type="RefSeq" id="WP_129086487.1">
    <property type="nucleotide sequence ID" value="NZ_CP053836.1"/>
</dbReference>
<dbReference type="AlphaFoldDB" id="A0A4Q1AZI3"/>
<dbReference type="OrthoDB" id="7010539at2"/>
<evidence type="ECO:0000313" key="2">
    <source>
        <dbReference type="EMBL" id="RXK07608.1"/>
    </source>
</evidence>
<dbReference type="EMBL" id="PDKK01000002">
    <property type="protein sequence ID" value="RXK07608.1"/>
    <property type="molecule type" value="Genomic_DNA"/>
</dbReference>
<gene>
    <name evidence="2" type="ORF">CRV07_03865</name>
</gene>
<keyword evidence="3" id="KW-1185">Reference proteome</keyword>
<dbReference type="InterPro" id="IPR032557">
    <property type="entry name" value="DUF4935"/>
</dbReference>